<organism evidence="1 2">
    <name type="scientific">Thalassomonas viridans</name>
    <dbReference type="NCBI Taxonomy" id="137584"/>
    <lineage>
        <taxon>Bacteria</taxon>
        <taxon>Pseudomonadati</taxon>
        <taxon>Pseudomonadota</taxon>
        <taxon>Gammaproteobacteria</taxon>
        <taxon>Alteromonadales</taxon>
        <taxon>Colwelliaceae</taxon>
        <taxon>Thalassomonas</taxon>
    </lineage>
</organism>
<dbReference type="KEGG" id="tvd:SG34_010525"/>
<accession>A0AAE9Z5T8</accession>
<sequence>MAERKKRGKPSKIDLLPEAIKGELDQLLREGKMTQKDIVAVVNAQIEAAGLGDEQKLSTAGVNRYSTQMETIGADIRQAREMSEIWIAKLGSKPTGEVSQLLMEMLRTQSFKLLLKANDNPDDVLDPKTIGNMALSIQRLERAALLNMEKEKQIRQAFAEEMAETVTEELRGQDGMSQQLEDSIRSILLGKV</sequence>
<dbReference type="EMBL" id="CP059733">
    <property type="protein sequence ID" value="WDE07281.1"/>
    <property type="molecule type" value="Genomic_DNA"/>
</dbReference>
<gene>
    <name evidence="1" type="ORF">SG34_010525</name>
</gene>
<dbReference type="AlphaFoldDB" id="A0AAE9Z5T8"/>
<protein>
    <submittedName>
        <fullName evidence="1">DUF3486 family protein</fullName>
    </submittedName>
</protein>
<dbReference type="RefSeq" id="WP_044840710.1">
    <property type="nucleotide sequence ID" value="NZ_CP059733.1"/>
</dbReference>
<reference evidence="1 2" key="1">
    <citation type="journal article" date="2015" name="Genome Announc.">
        <title>Draft Genome Sequences of Marine Isolates of Thalassomonas viridans and Thalassomonas actiniarum.</title>
        <authorList>
            <person name="Olonade I."/>
            <person name="van Zyl L.J."/>
            <person name="Trindade M."/>
        </authorList>
    </citation>
    <scope>NUCLEOTIDE SEQUENCE [LARGE SCALE GENOMIC DNA]</scope>
    <source>
        <strain evidence="1 2">XOM25</strain>
    </source>
</reference>
<dbReference type="Pfam" id="PF11985">
    <property type="entry name" value="Phage_Mu_Gp27"/>
    <property type="match status" value="1"/>
</dbReference>
<proteinExistence type="predicted"/>
<name>A0AAE9Z5T8_9GAMM</name>
<reference evidence="1 2" key="2">
    <citation type="journal article" date="2022" name="Mar. Drugs">
        <title>Bioassay-Guided Fractionation Leads to the Detection of Cholic Acid Generated by the Rare Thalassomonas sp.</title>
        <authorList>
            <person name="Pheiffer F."/>
            <person name="Schneider Y.K."/>
            <person name="Hansen E.H."/>
            <person name="Andersen J.H."/>
            <person name="Isaksson J."/>
            <person name="Busche T."/>
            <person name="R C."/>
            <person name="Kalinowski J."/>
            <person name="Zyl L.V."/>
            <person name="Trindade M."/>
        </authorList>
    </citation>
    <scope>NUCLEOTIDE SEQUENCE [LARGE SCALE GENOMIC DNA]</scope>
    <source>
        <strain evidence="1 2">XOM25</strain>
    </source>
</reference>
<evidence type="ECO:0000313" key="2">
    <source>
        <dbReference type="Proteomes" id="UP000032352"/>
    </source>
</evidence>
<keyword evidence="2" id="KW-1185">Reference proteome</keyword>
<evidence type="ECO:0000313" key="1">
    <source>
        <dbReference type="EMBL" id="WDE07281.1"/>
    </source>
</evidence>
<dbReference type="InterPro" id="IPR021874">
    <property type="entry name" value="Phage_Mu_Gp27"/>
</dbReference>
<dbReference type="Proteomes" id="UP000032352">
    <property type="component" value="Chromosome"/>
</dbReference>